<dbReference type="InParanoid" id="A0A1B7NBA6"/>
<evidence type="ECO:0000313" key="4">
    <source>
        <dbReference type="Proteomes" id="UP000092154"/>
    </source>
</evidence>
<name>A0A1B7NBA6_9AGAM</name>
<sequence>MATLKLLSFPLFAIWLLACLSLRVCANSIRRIPSGGIATRNATDVTPMNIEERHPSPTQGDSYWNAPPPPRRR</sequence>
<evidence type="ECO:0000256" key="1">
    <source>
        <dbReference type="SAM" id="MobiDB-lite"/>
    </source>
</evidence>
<feature type="signal peptide" evidence="2">
    <location>
        <begin position="1"/>
        <end position="26"/>
    </location>
</feature>
<protein>
    <submittedName>
        <fullName evidence="3">Uncharacterized protein</fullName>
    </submittedName>
</protein>
<accession>A0A1B7NBA6</accession>
<reference evidence="3 4" key="1">
    <citation type="submission" date="2016-06" db="EMBL/GenBank/DDBJ databases">
        <title>Comparative genomics of the ectomycorrhizal sister species Rhizopogon vinicolor and Rhizopogon vesiculosus (Basidiomycota: Boletales) reveals a divergence of the mating type B locus.</title>
        <authorList>
            <consortium name="DOE Joint Genome Institute"/>
            <person name="Mujic A.B."/>
            <person name="Kuo A."/>
            <person name="Tritt A."/>
            <person name="Lipzen A."/>
            <person name="Chen C."/>
            <person name="Johnson J."/>
            <person name="Sharma A."/>
            <person name="Barry K."/>
            <person name="Grigoriev I.V."/>
            <person name="Spatafora J.W."/>
        </authorList>
    </citation>
    <scope>NUCLEOTIDE SEQUENCE [LARGE SCALE GENOMIC DNA]</scope>
    <source>
        <strain evidence="3 4">AM-OR11-026</strain>
    </source>
</reference>
<feature type="region of interest" description="Disordered" evidence="1">
    <location>
        <begin position="36"/>
        <end position="73"/>
    </location>
</feature>
<evidence type="ECO:0000256" key="2">
    <source>
        <dbReference type="SAM" id="SignalP"/>
    </source>
</evidence>
<evidence type="ECO:0000313" key="3">
    <source>
        <dbReference type="EMBL" id="OAX42153.1"/>
    </source>
</evidence>
<dbReference type="EMBL" id="KV448163">
    <property type="protein sequence ID" value="OAX42153.1"/>
    <property type="molecule type" value="Genomic_DNA"/>
</dbReference>
<keyword evidence="2" id="KW-0732">Signal</keyword>
<dbReference type="PROSITE" id="PS51257">
    <property type="entry name" value="PROKAR_LIPOPROTEIN"/>
    <property type="match status" value="1"/>
</dbReference>
<keyword evidence="4" id="KW-1185">Reference proteome</keyword>
<proteinExistence type="predicted"/>
<dbReference type="Proteomes" id="UP000092154">
    <property type="component" value="Unassembled WGS sequence"/>
</dbReference>
<gene>
    <name evidence="3" type="ORF">K503DRAFT_767057</name>
</gene>
<organism evidence="3 4">
    <name type="scientific">Rhizopogon vinicolor AM-OR11-026</name>
    <dbReference type="NCBI Taxonomy" id="1314800"/>
    <lineage>
        <taxon>Eukaryota</taxon>
        <taxon>Fungi</taxon>
        <taxon>Dikarya</taxon>
        <taxon>Basidiomycota</taxon>
        <taxon>Agaricomycotina</taxon>
        <taxon>Agaricomycetes</taxon>
        <taxon>Agaricomycetidae</taxon>
        <taxon>Boletales</taxon>
        <taxon>Suillineae</taxon>
        <taxon>Rhizopogonaceae</taxon>
        <taxon>Rhizopogon</taxon>
    </lineage>
</organism>
<dbReference type="AlphaFoldDB" id="A0A1B7NBA6"/>
<feature type="chain" id="PRO_5008597911" evidence="2">
    <location>
        <begin position="27"/>
        <end position="73"/>
    </location>
</feature>